<sequence>MRGRDVSPRFFVDRNLGSVIIPDGLRSAGWDVTTMDDRYGVDVSQSVSDVDWIREATQRGEFLLTKDVRIARNPVEARIVHMCDARVFTITNQRIPAPTALEWLVRHQAAIFVGRHVPIRRSSSDL</sequence>
<name>A0ABN2JMX2_9MICO</name>
<proteinExistence type="predicted"/>
<dbReference type="EMBL" id="BAAAPM010000005">
    <property type="protein sequence ID" value="GAA1732120.1"/>
    <property type="molecule type" value="Genomic_DNA"/>
</dbReference>
<evidence type="ECO:0000313" key="3">
    <source>
        <dbReference type="Proteomes" id="UP001501138"/>
    </source>
</evidence>
<gene>
    <name evidence="2" type="ORF">GCM10009809_29470</name>
</gene>
<dbReference type="RefSeq" id="WP_344249206.1">
    <property type="nucleotide sequence ID" value="NZ_BAAAPM010000005.1"/>
</dbReference>
<organism evidence="2 3">
    <name type="scientific">Isoptericola hypogeus</name>
    <dbReference type="NCBI Taxonomy" id="300179"/>
    <lineage>
        <taxon>Bacteria</taxon>
        <taxon>Bacillati</taxon>
        <taxon>Actinomycetota</taxon>
        <taxon>Actinomycetes</taxon>
        <taxon>Micrococcales</taxon>
        <taxon>Promicromonosporaceae</taxon>
        <taxon>Isoptericola</taxon>
    </lineage>
</organism>
<protein>
    <recommendedName>
        <fullName evidence="1">VapC45 PIN like domain-containing protein</fullName>
    </recommendedName>
</protein>
<dbReference type="Pfam" id="PF18478">
    <property type="entry name" value="PIN_10"/>
    <property type="match status" value="1"/>
</dbReference>
<comment type="caution">
    <text evidence="2">The sequence shown here is derived from an EMBL/GenBank/DDBJ whole genome shotgun (WGS) entry which is preliminary data.</text>
</comment>
<reference evidence="2 3" key="1">
    <citation type="journal article" date="2019" name="Int. J. Syst. Evol. Microbiol.">
        <title>The Global Catalogue of Microorganisms (GCM) 10K type strain sequencing project: providing services to taxonomists for standard genome sequencing and annotation.</title>
        <authorList>
            <consortium name="The Broad Institute Genomics Platform"/>
            <consortium name="The Broad Institute Genome Sequencing Center for Infectious Disease"/>
            <person name="Wu L."/>
            <person name="Ma J."/>
        </authorList>
    </citation>
    <scope>NUCLEOTIDE SEQUENCE [LARGE SCALE GENOMIC DNA]</scope>
    <source>
        <strain evidence="2 3">JCM 15589</strain>
    </source>
</reference>
<dbReference type="Proteomes" id="UP001501138">
    <property type="component" value="Unassembled WGS sequence"/>
</dbReference>
<evidence type="ECO:0000313" key="2">
    <source>
        <dbReference type="EMBL" id="GAA1732120.1"/>
    </source>
</evidence>
<keyword evidence="3" id="KW-1185">Reference proteome</keyword>
<feature type="domain" description="VapC45 PIN like" evidence="1">
    <location>
        <begin position="8"/>
        <end position="91"/>
    </location>
</feature>
<accession>A0ABN2JMX2</accession>
<evidence type="ECO:0000259" key="1">
    <source>
        <dbReference type="Pfam" id="PF18478"/>
    </source>
</evidence>
<dbReference type="InterPro" id="IPR041375">
    <property type="entry name" value="VapC45_PIN-like"/>
</dbReference>